<dbReference type="InterPro" id="IPR000961">
    <property type="entry name" value="AGC-kinase_C"/>
</dbReference>
<reference evidence="11" key="1">
    <citation type="submission" date="2021-09" db="EMBL/GenBank/DDBJ databases">
        <authorList>
            <consortium name="AG Swart"/>
            <person name="Singh M."/>
            <person name="Singh A."/>
            <person name="Seah K."/>
            <person name="Emmerich C."/>
        </authorList>
    </citation>
    <scope>NUCLEOTIDE SEQUENCE</scope>
    <source>
        <strain evidence="11">ATCC30299</strain>
    </source>
</reference>
<keyword evidence="4 7" id="KW-0547">Nucleotide-binding</keyword>
<keyword evidence="6 7" id="KW-0067">ATP-binding</keyword>
<organism evidence="11 12">
    <name type="scientific">Blepharisma stoltei</name>
    <dbReference type="NCBI Taxonomy" id="1481888"/>
    <lineage>
        <taxon>Eukaryota</taxon>
        <taxon>Sar</taxon>
        <taxon>Alveolata</taxon>
        <taxon>Ciliophora</taxon>
        <taxon>Postciliodesmatophora</taxon>
        <taxon>Heterotrichea</taxon>
        <taxon>Heterotrichida</taxon>
        <taxon>Blepharismidae</taxon>
        <taxon>Blepharisma</taxon>
    </lineage>
</organism>
<comment type="caution">
    <text evidence="11">The sequence shown here is derived from an EMBL/GenBank/DDBJ whole genome shotgun (WGS) entry which is preliminary data.</text>
</comment>
<evidence type="ECO:0000256" key="6">
    <source>
        <dbReference type="ARBA" id="ARBA00022840"/>
    </source>
</evidence>
<sequence>MGQLPSNLQQGTKQTHSLRHHLSAPILRKKFCKIFRIKINSDLIAIPIIEDSLTCGWLFSEVIRKYNSEAQIVALRTKNNLEIIDAWLGSYDRPLYPISDEEELFAVFKEEVKGEIDWSHFNHIKLIGKGGFSKVTEVRKKDTGKLYAIKTMSKEFVINEDKVRQVLAERNIMINSSHPFIIELHWAFQTPTELNLVLDFCPGGELFYHLHKLGRFNEKQAKFYFAEILLGLEYLHGRNIVYRDLKPENILLDIDGHIKITDFGISKENVSLRERTYSYCGSPEYMCPEMLNKTGHSHGVDFYSLGSFLYEMLTGLPPFYDPDKQKMHWNIQNENPHIPNYISHKAKDLLLKLLDKNSERRLGCKRGTEEVKSHPWCNDIEWASLLQKKISPPLVPSLNSSNFDLSYINLNPDAAKSILKKRHTGIDVDPFRGFDHSKENQPKSNVQDLSCLSTNSSGIIKKSKNKENLNATDDFLLAKLENFESRAIAKPKSYFSFTEAYEDSANEFSTPNSHSKLDNIRSGSASPYQKLISVKVQPKKLKRSKTPINTDEGITLSKENPKAKSEIARKDKKKMSKTCK</sequence>
<keyword evidence="2" id="KW-0597">Phosphoprotein</keyword>
<evidence type="ECO:0000256" key="8">
    <source>
        <dbReference type="SAM" id="MobiDB-lite"/>
    </source>
</evidence>
<dbReference type="SUPFAM" id="SSF56112">
    <property type="entry name" value="Protein kinase-like (PK-like)"/>
    <property type="match status" value="1"/>
</dbReference>
<evidence type="ECO:0000259" key="10">
    <source>
        <dbReference type="PROSITE" id="PS51285"/>
    </source>
</evidence>
<dbReference type="Gene3D" id="3.30.200.20">
    <property type="entry name" value="Phosphorylase Kinase, domain 1"/>
    <property type="match status" value="1"/>
</dbReference>
<dbReference type="PROSITE" id="PS00107">
    <property type="entry name" value="PROTEIN_KINASE_ATP"/>
    <property type="match status" value="1"/>
</dbReference>
<keyword evidence="3" id="KW-0808">Transferase</keyword>
<accession>A0AAU9IR62</accession>
<evidence type="ECO:0000256" key="3">
    <source>
        <dbReference type="ARBA" id="ARBA00022679"/>
    </source>
</evidence>
<evidence type="ECO:0000313" key="12">
    <source>
        <dbReference type="Proteomes" id="UP001162131"/>
    </source>
</evidence>
<dbReference type="InterPro" id="IPR000719">
    <property type="entry name" value="Prot_kinase_dom"/>
</dbReference>
<gene>
    <name evidence="11" type="ORF">BSTOLATCC_MIC11640</name>
</gene>
<evidence type="ECO:0000256" key="5">
    <source>
        <dbReference type="ARBA" id="ARBA00022777"/>
    </source>
</evidence>
<keyword evidence="1" id="KW-0723">Serine/threonine-protein kinase</keyword>
<dbReference type="CDD" id="cd05123">
    <property type="entry name" value="STKc_AGC"/>
    <property type="match status" value="1"/>
</dbReference>
<keyword evidence="12" id="KW-1185">Reference proteome</keyword>
<dbReference type="PROSITE" id="PS00108">
    <property type="entry name" value="PROTEIN_KINASE_ST"/>
    <property type="match status" value="1"/>
</dbReference>
<proteinExistence type="predicted"/>
<dbReference type="SMART" id="SM00133">
    <property type="entry name" value="S_TK_X"/>
    <property type="match status" value="1"/>
</dbReference>
<dbReference type="FunFam" id="1.10.510.10:FF:000008">
    <property type="entry name" value="Non-specific serine/threonine protein kinase"/>
    <property type="match status" value="1"/>
</dbReference>
<dbReference type="Gene3D" id="1.10.510.10">
    <property type="entry name" value="Transferase(Phosphotransferase) domain 1"/>
    <property type="match status" value="1"/>
</dbReference>
<dbReference type="Proteomes" id="UP001162131">
    <property type="component" value="Unassembled WGS sequence"/>
</dbReference>
<evidence type="ECO:0000256" key="4">
    <source>
        <dbReference type="ARBA" id="ARBA00022741"/>
    </source>
</evidence>
<dbReference type="AlphaFoldDB" id="A0AAU9IR62"/>
<dbReference type="InterPro" id="IPR045270">
    <property type="entry name" value="STKc_AGC"/>
</dbReference>
<evidence type="ECO:0000256" key="1">
    <source>
        <dbReference type="ARBA" id="ARBA00022527"/>
    </source>
</evidence>
<evidence type="ECO:0000256" key="2">
    <source>
        <dbReference type="ARBA" id="ARBA00022553"/>
    </source>
</evidence>
<dbReference type="InterPro" id="IPR011009">
    <property type="entry name" value="Kinase-like_dom_sf"/>
</dbReference>
<dbReference type="GO" id="GO:0004674">
    <property type="term" value="F:protein serine/threonine kinase activity"/>
    <property type="evidence" value="ECO:0007669"/>
    <property type="project" value="UniProtKB-KW"/>
</dbReference>
<protein>
    <submittedName>
        <fullName evidence="11">Uncharacterized protein</fullName>
    </submittedName>
</protein>
<dbReference type="PANTHER" id="PTHR24351">
    <property type="entry name" value="RIBOSOMAL PROTEIN S6 KINASE"/>
    <property type="match status" value="1"/>
</dbReference>
<feature type="domain" description="Protein kinase" evidence="9">
    <location>
        <begin position="121"/>
        <end position="377"/>
    </location>
</feature>
<evidence type="ECO:0000313" key="11">
    <source>
        <dbReference type="EMBL" id="CAG9314639.1"/>
    </source>
</evidence>
<dbReference type="SMART" id="SM00220">
    <property type="entry name" value="S_TKc"/>
    <property type="match status" value="1"/>
</dbReference>
<evidence type="ECO:0000256" key="7">
    <source>
        <dbReference type="PROSITE-ProRule" id="PRU10141"/>
    </source>
</evidence>
<feature type="compositionally biased region" description="Basic residues" evidence="8">
    <location>
        <begin position="570"/>
        <end position="580"/>
    </location>
</feature>
<feature type="region of interest" description="Disordered" evidence="8">
    <location>
        <begin position="538"/>
        <end position="580"/>
    </location>
</feature>
<feature type="compositionally biased region" description="Basic and acidic residues" evidence="8">
    <location>
        <begin position="559"/>
        <end position="569"/>
    </location>
</feature>
<dbReference type="PROSITE" id="PS51285">
    <property type="entry name" value="AGC_KINASE_CTER"/>
    <property type="match status" value="1"/>
</dbReference>
<dbReference type="GO" id="GO:0005524">
    <property type="term" value="F:ATP binding"/>
    <property type="evidence" value="ECO:0007669"/>
    <property type="project" value="UniProtKB-UniRule"/>
</dbReference>
<dbReference type="InterPro" id="IPR017441">
    <property type="entry name" value="Protein_kinase_ATP_BS"/>
</dbReference>
<feature type="domain" description="AGC-kinase C-terminal" evidence="10">
    <location>
        <begin position="378"/>
        <end position="446"/>
    </location>
</feature>
<evidence type="ECO:0000259" key="9">
    <source>
        <dbReference type="PROSITE" id="PS50011"/>
    </source>
</evidence>
<dbReference type="Pfam" id="PF00069">
    <property type="entry name" value="Pkinase"/>
    <property type="match status" value="1"/>
</dbReference>
<dbReference type="InterPro" id="IPR008271">
    <property type="entry name" value="Ser/Thr_kinase_AS"/>
</dbReference>
<dbReference type="PROSITE" id="PS50011">
    <property type="entry name" value="PROTEIN_KINASE_DOM"/>
    <property type="match status" value="1"/>
</dbReference>
<dbReference type="EMBL" id="CAJZBQ010000012">
    <property type="protein sequence ID" value="CAG9314639.1"/>
    <property type="molecule type" value="Genomic_DNA"/>
</dbReference>
<name>A0AAU9IR62_9CILI</name>
<keyword evidence="5" id="KW-0418">Kinase</keyword>
<feature type="binding site" evidence="7">
    <location>
        <position position="150"/>
    </location>
    <ligand>
        <name>ATP</name>
        <dbReference type="ChEBI" id="CHEBI:30616"/>
    </ligand>
</feature>